<gene>
    <name evidence="3" type="primary">LOC116204141</name>
</gene>
<dbReference type="PANTHER" id="PTHR48019">
    <property type="entry name" value="SERUM RESPONSE FACTOR HOMOLOG"/>
    <property type="match status" value="1"/>
</dbReference>
<evidence type="ECO:0000313" key="3">
    <source>
        <dbReference type="RefSeq" id="XP_031392079.1"/>
    </source>
</evidence>
<evidence type="ECO:0000259" key="1">
    <source>
        <dbReference type="PROSITE" id="PS51297"/>
    </source>
</evidence>
<dbReference type="OrthoDB" id="1898716at2759"/>
<dbReference type="Pfam" id="PF01486">
    <property type="entry name" value="K-box"/>
    <property type="match status" value="1"/>
</dbReference>
<keyword evidence="2" id="KW-1185">Reference proteome</keyword>
<reference evidence="2" key="1">
    <citation type="journal article" date="2020" name="Plant Biotechnol. J.">
        <title>The pomegranate (Punica granatum L.) draft genome dissects genetic divergence between soft- and hard-seeded cultivars.</title>
        <authorList>
            <person name="Luo X."/>
            <person name="Li H."/>
            <person name="Wu Z."/>
            <person name="Yao W."/>
            <person name="Zhao P."/>
            <person name="Cao D."/>
            <person name="Yu H."/>
            <person name="Li K."/>
            <person name="Poudel K."/>
            <person name="Zhao D."/>
            <person name="Zhang F."/>
            <person name="Xia X."/>
            <person name="Chen L."/>
            <person name="Wang Q."/>
            <person name="Jing D."/>
            <person name="Cao S."/>
        </authorList>
    </citation>
    <scope>NUCLEOTIDE SEQUENCE [LARGE SCALE GENOMIC DNA]</scope>
    <source>
        <strain evidence="2">cv. Tunisia</strain>
    </source>
</reference>
<sequence length="251" mass="28773">MSVSPEPPTKTNADAYTYTYIQSTKAGIFSSDIKIFEVDSYYITIQVDIEIFKTVTYSRISRSYISVSSIKTTIERYKKASSDSLNMTSVTEINAQYYQQESAKLRQQIQMLHLMGDSLSALSVKELKQLENRLERGITRIRSKKHEMLLAEIEYSQKKEIEMENETVYLCTKVSEIERMEHANMVPGQEMNVIQGLASRNFFPPNMLEGGNFYPHPDKKLHLGYESIIPCILVWILYGNYSISSGVLNAQ</sequence>
<dbReference type="Proteomes" id="UP000515151">
    <property type="component" value="Chromosome 4"/>
</dbReference>
<dbReference type="GO" id="GO:0003700">
    <property type="term" value="F:DNA-binding transcription factor activity"/>
    <property type="evidence" value="ECO:0007669"/>
    <property type="project" value="InterPro"/>
</dbReference>
<proteinExistence type="predicted"/>
<dbReference type="AlphaFoldDB" id="A0A6P8DC37"/>
<reference evidence="3" key="2">
    <citation type="submission" date="2025-08" db="UniProtKB">
        <authorList>
            <consortium name="RefSeq"/>
        </authorList>
    </citation>
    <scope>IDENTIFICATION</scope>
    <source>
        <tissue evidence="3">Leaf</tissue>
    </source>
</reference>
<dbReference type="GO" id="GO:0005634">
    <property type="term" value="C:nucleus"/>
    <property type="evidence" value="ECO:0007669"/>
    <property type="project" value="InterPro"/>
</dbReference>
<dbReference type="InterPro" id="IPR002487">
    <property type="entry name" value="TF_Kbox"/>
</dbReference>
<accession>A0A6P8DC37</accession>
<dbReference type="InterPro" id="IPR050142">
    <property type="entry name" value="MADS-box/MEF2_TF"/>
</dbReference>
<dbReference type="RefSeq" id="XP_031392079.1">
    <property type="nucleotide sequence ID" value="XM_031536219.1"/>
</dbReference>
<organism evidence="2 3">
    <name type="scientific">Punica granatum</name>
    <name type="common">Pomegranate</name>
    <dbReference type="NCBI Taxonomy" id="22663"/>
    <lineage>
        <taxon>Eukaryota</taxon>
        <taxon>Viridiplantae</taxon>
        <taxon>Streptophyta</taxon>
        <taxon>Embryophyta</taxon>
        <taxon>Tracheophyta</taxon>
        <taxon>Spermatophyta</taxon>
        <taxon>Magnoliopsida</taxon>
        <taxon>eudicotyledons</taxon>
        <taxon>Gunneridae</taxon>
        <taxon>Pentapetalae</taxon>
        <taxon>rosids</taxon>
        <taxon>malvids</taxon>
        <taxon>Myrtales</taxon>
        <taxon>Lythraceae</taxon>
        <taxon>Punica</taxon>
    </lineage>
</organism>
<dbReference type="PROSITE" id="PS51297">
    <property type="entry name" value="K_BOX"/>
    <property type="match status" value="1"/>
</dbReference>
<feature type="domain" description="K-box" evidence="1">
    <location>
        <begin position="90"/>
        <end position="180"/>
    </location>
</feature>
<name>A0A6P8DC37_PUNGR</name>
<protein>
    <submittedName>
        <fullName evidence="3">Agamous-like MADS-box protein AGL11</fullName>
    </submittedName>
</protein>
<evidence type="ECO:0000313" key="2">
    <source>
        <dbReference type="Proteomes" id="UP000515151"/>
    </source>
</evidence>
<dbReference type="GeneID" id="116204141"/>